<evidence type="ECO:0000256" key="1">
    <source>
        <dbReference type="SAM" id="MobiDB-lite"/>
    </source>
</evidence>
<evidence type="ECO:0000313" key="2">
    <source>
        <dbReference type="EMBL" id="GCA62041.1"/>
    </source>
</evidence>
<name>A0A391NIB6_9EUKA</name>
<evidence type="ECO:0000313" key="3">
    <source>
        <dbReference type="Proteomes" id="UP000265618"/>
    </source>
</evidence>
<dbReference type="Proteomes" id="UP000265618">
    <property type="component" value="Unassembled WGS sequence"/>
</dbReference>
<feature type="region of interest" description="Disordered" evidence="1">
    <location>
        <begin position="1"/>
        <end position="24"/>
    </location>
</feature>
<comment type="caution">
    <text evidence="2">The sequence shown here is derived from an EMBL/GenBank/DDBJ whole genome shotgun (WGS) entry which is preliminary data.</text>
</comment>
<feature type="compositionally biased region" description="Basic residues" evidence="1">
    <location>
        <begin position="43"/>
        <end position="55"/>
    </location>
</feature>
<keyword evidence="3" id="KW-1185">Reference proteome</keyword>
<reference evidence="2 3" key="1">
    <citation type="journal article" date="2018" name="PLoS ONE">
        <title>The draft genome of Kipferlia bialata reveals reductive genome evolution in fornicate parasites.</title>
        <authorList>
            <person name="Tanifuji G."/>
            <person name="Takabayashi S."/>
            <person name="Kume K."/>
            <person name="Takagi M."/>
            <person name="Nakayama T."/>
            <person name="Kamikawa R."/>
            <person name="Inagaki Y."/>
            <person name="Hashimoto T."/>
        </authorList>
    </citation>
    <scope>NUCLEOTIDE SEQUENCE [LARGE SCALE GENOMIC DNA]</scope>
    <source>
        <strain evidence="2">NY0173</strain>
    </source>
</reference>
<gene>
    <name evidence="2" type="ORF">KIPB_000810</name>
</gene>
<proteinExistence type="predicted"/>
<organism evidence="2 3">
    <name type="scientific">Kipferlia bialata</name>
    <dbReference type="NCBI Taxonomy" id="797122"/>
    <lineage>
        <taxon>Eukaryota</taxon>
        <taxon>Metamonada</taxon>
        <taxon>Carpediemonas-like organisms</taxon>
        <taxon>Kipferlia</taxon>
    </lineage>
</organism>
<feature type="compositionally biased region" description="Low complexity" evidence="1">
    <location>
        <begin position="12"/>
        <end position="24"/>
    </location>
</feature>
<feature type="compositionally biased region" description="Pro residues" evidence="1">
    <location>
        <begin position="58"/>
        <end position="69"/>
    </location>
</feature>
<dbReference type="EMBL" id="BDIP01000100">
    <property type="protein sequence ID" value="GCA62041.1"/>
    <property type="molecule type" value="Genomic_DNA"/>
</dbReference>
<sequence length="124" mass="14018">MSCPNRLGSPLTTTSDTSDVVSVSTDVTEVETWDARLTRKLAQFKRRRERRKRRGGPLSPPKPPTPPHLSPHRANMIQLVPASILAVPRLSHRKSGLASIRAAIREMAVMYERELKWRASLIDR</sequence>
<dbReference type="AlphaFoldDB" id="A0A391NIB6"/>
<feature type="region of interest" description="Disordered" evidence="1">
    <location>
        <begin position="43"/>
        <end position="73"/>
    </location>
</feature>
<accession>A0A391NIB6</accession>
<protein>
    <submittedName>
        <fullName evidence="2">Uncharacterized protein</fullName>
    </submittedName>
</protein>